<protein>
    <submittedName>
        <fullName evidence="2">Uncharacterized protein</fullName>
    </submittedName>
</protein>
<evidence type="ECO:0000313" key="3">
    <source>
        <dbReference type="Proteomes" id="UP001444071"/>
    </source>
</evidence>
<accession>A0ABV0WTS9</accession>
<evidence type="ECO:0000313" key="2">
    <source>
        <dbReference type="EMBL" id="MEQ2272397.1"/>
    </source>
</evidence>
<dbReference type="Proteomes" id="UP001444071">
    <property type="component" value="Unassembled WGS sequence"/>
</dbReference>
<reference evidence="2 3" key="1">
    <citation type="submission" date="2021-06" db="EMBL/GenBank/DDBJ databases">
        <authorList>
            <person name="Palmer J.M."/>
        </authorList>
    </citation>
    <scope>NUCLEOTIDE SEQUENCE [LARGE SCALE GENOMIC DNA]</scope>
    <source>
        <strain evidence="2 3">XR_2019</strain>
        <tissue evidence="2">Muscle</tissue>
    </source>
</reference>
<feature type="region of interest" description="Disordered" evidence="1">
    <location>
        <begin position="1"/>
        <end position="32"/>
    </location>
</feature>
<dbReference type="EMBL" id="JAHRIM010069132">
    <property type="protein sequence ID" value="MEQ2272397.1"/>
    <property type="molecule type" value="Genomic_DNA"/>
</dbReference>
<evidence type="ECO:0000256" key="1">
    <source>
        <dbReference type="SAM" id="MobiDB-lite"/>
    </source>
</evidence>
<gene>
    <name evidence="2" type="ORF">XENORESO_021509</name>
</gene>
<feature type="compositionally biased region" description="Basic and acidic residues" evidence="1">
    <location>
        <begin position="1"/>
        <end position="22"/>
    </location>
</feature>
<name>A0ABV0WTS9_9TELE</name>
<sequence>MKVTRTDRRVTAAETHRSTLKEKSKKNKPAADMQIRRMVTQHKIQRKGEDVTSLYCGIKPFCSMEVFSFHLVQRNYNISQYALFMNTRMDSFHFYYCND</sequence>
<keyword evidence="3" id="KW-1185">Reference proteome</keyword>
<organism evidence="2 3">
    <name type="scientific">Xenotaenia resolanae</name>
    <dbReference type="NCBI Taxonomy" id="208358"/>
    <lineage>
        <taxon>Eukaryota</taxon>
        <taxon>Metazoa</taxon>
        <taxon>Chordata</taxon>
        <taxon>Craniata</taxon>
        <taxon>Vertebrata</taxon>
        <taxon>Euteleostomi</taxon>
        <taxon>Actinopterygii</taxon>
        <taxon>Neopterygii</taxon>
        <taxon>Teleostei</taxon>
        <taxon>Neoteleostei</taxon>
        <taxon>Acanthomorphata</taxon>
        <taxon>Ovalentaria</taxon>
        <taxon>Atherinomorphae</taxon>
        <taxon>Cyprinodontiformes</taxon>
        <taxon>Goodeidae</taxon>
        <taxon>Xenotaenia</taxon>
    </lineage>
</organism>
<proteinExistence type="predicted"/>
<comment type="caution">
    <text evidence="2">The sequence shown here is derived from an EMBL/GenBank/DDBJ whole genome shotgun (WGS) entry which is preliminary data.</text>
</comment>